<dbReference type="PANTHER" id="PTHR23155">
    <property type="entry name" value="DISEASE RESISTANCE PROTEIN RP"/>
    <property type="match status" value="1"/>
</dbReference>
<dbReference type="InterPro" id="IPR041118">
    <property type="entry name" value="Rx_N"/>
</dbReference>
<dbReference type="Pfam" id="PF23598">
    <property type="entry name" value="LRR_14"/>
    <property type="match status" value="1"/>
</dbReference>
<dbReference type="InterPro" id="IPR027417">
    <property type="entry name" value="P-loop_NTPase"/>
</dbReference>
<evidence type="ECO:0000256" key="2">
    <source>
        <dbReference type="ARBA" id="ARBA00022614"/>
    </source>
</evidence>
<keyword evidence="6" id="KW-0067">ATP-binding</keyword>
<dbReference type="FunFam" id="3.40.50.300:FF:001091">
    <property type="entry name" value="Probable disease resistance protein At1g61300"/>
    <property type="match status" value="1"/>
</dbReference>
<proteinExistence type="inferred from homology"/>
<dbReference type="Gene3D" id="1.10.10.10">
    <property type="entry name" value="Winged helix-like DNA-binding domain superfamily/Winged helix DNA-binding domain"/>
    <property type="match status" value="1"/>
</dbReference>
<dbReference type="Pfam" id="PF23559">
    <property type="entry name" value="WHD_DRP"/>
    <property type="match status" value="1"/>
</dbReference>
<accession>A0A5J5BRM1</accession>
<protein>
    <recommendedName>
        <fullName evidence="13">AAA+ ATPase domain-containing protein</fullName>
    </recommendedName>
</protein>
<dbReference type="GO" id="GO:0051607">
    <property type="term" value="P:defense response to virus"/>
    <property type="evidence" value="ECO:0007669"/>
    <property type="project" value="UniProtKB-ARBA"/>
</dbReference>
<evidence type="ECO:0000313" key="12">
    <source>
        <dbReference type="Proteomes" id="UP000325577"/>
    </source>
</evidence>
<sequence length="909" mass="104952">MAESAVSFLLDKIDFFLSREWDLLSGINNEVDGLRNEFETIRALLIVVDTKGGINEQVRVWIKQVRDLAYDIEDVLDIFAFHMAQQSHQFPRWVTHLRRRHSIAILIQEINTRLRGMKETRERYQFIISSQASASGPENYSYLYPRVSPLYLDEAEIVGIEEPRDKLTTWAIKGESKLKVMFVVGMGGLGKTTLVKKVYETIKEGFNCSAWITISKSEKKEELLWTMFKRLFDSTNDQIPRGFHTTNEVELMNKMRGYLQRKRYVIVLDDLWSKDVWESIKNAFPNQNHGRIIITTRRGDIAHLCSQNYVTVHNLQPLPQEKAQELFYKTTFRPSGECPTGLVGWSNKILKRCDGLPLGIITVGNLLSKTEKSTDAWKRLHDSLGSELERNGRLSITMEVLSISYNDLPNYLKYCFLYMSIFPEDYAVKRGRLVRLWISEGLVKEVRGKTLEEVGEEYLEELMYRNLVQVSEIDFDGRARSCRVHDFLHKIILSKSHEENFCTVSTEPETSLNEKIRRLSIHKSCTNMLQKVFTCARTFFMFGIESLSNSTNQNILSSFSILKVLDLEGAPLSSFPTAITNLLLLRYLSLRNTNIKRLPKSLGKLHNLETLDLKQTFVTELHDKILKLGKLRHLFVYRYNILNYATIDCVQGFKASTIIGRLVALQKLSFIRVNKNSGMIEALENLTQLRKLGIIDVEEKDGKHLCHSIEKMTNLRTLDVTSIGEEEFLDLNAISTPPLLLRRLYLKGRLQKLPDWISSLHDLVRIRLKWSKLEGDPTDALQDLPNLMELQLLDAFTGSQLHFHPNKFQSLKILEIENLEMLEMVIMQRGTLSCLEKLIIRRCANLKGVPTGIEKLTQLKEFNLYDMPEELVKGLEKNGGKFYGLVKHISLIRSYSLQSRGHWQLRDLS</sequence>
<evidence type="ECO:0000259" key="10">
    <source>
        <dbReference type="Pfam" id="PF23598"/>
    </source>
</evidence>
<comment type="similarity">
    <text evidence="1">Belongs to the disease resistance NB-LRR family.</text>
</comment>
<keyword evidence="3" id="KW-0677">Repeat</keyword>
<dbReference type="CDD" id="cd14798">
    <property type="entry name" value="RX-CC_like"/>
    <property type="match status" value="1"/>
</dbReference>
<dbReference type="InterPro" id="IPR002182">
    <property type="entry name" value="NB-ARC"/>
</dbReference>
<feature type="domain" description="NB-ARC" evidence="7">
    <location>
        <begin position="164"/>
        <end position="333"/>
    </location>
</feature>
<feature type="domain" description="Disease resistance N-terminal" evidence="8">
    <location>
        <begin position="5"/>
        <end position="88"/>
    </location>
</feature>
<dbReference type="InterPro" id="IPR038005">
    <property type="entry name" value="RX-like_CC"/>
</dbReference>
<dbReference type="Gene3D" id="3.40.50.300">
    <property type="entry name" value="P-loop containing nucleotide triphosphate hydrolases"/>
    <property type="match status" value="1"/>
</dbReference>
<dbReference type="Proteomes" id="UP000325577">
    <property type="component" value="Linkage Group LG11"/>
</dbReference>
<reference evidence="11 12" key="1">
    <citation type="submission" date="2019-09" db="EMBL/GenBank/DDBJ databases">
        <title>A chromosome-level genome assembly of the Chinese tupelo Nyssa sinensis.</title>
        <authorList>
            <person name="Yang X."/>
            <person name="Kang M."/>
            <person name="Yang Y."/>
            <person name="Xiong H."/>
            <person name="Wang M."/>
            <person name="Zhang Z."/>
            <person name="Wang Z."/>
            <person name="Wu H."/>
            <person name="Ma T."/>
            <person name="Liu J."/>
            <person name="Xi Z."/>
        </authorList>
    </citation>
    <scope>NUCLEOTIDE SEQUENCE [LARGE SCALE GENOMIC DNA]</scope>
    <source>
        <strain evidence="11">J267</strain>
        <tissue evidence="11">Leaf</tissue>
    </source>
</reference>
<dbReference type="InterPro" id="IPR042197">
    <property type="entry name" value="Apaf_helical"/>
</dbReference>
<dbReference type="Pfam" id="PF00931">
    <property type="entry name" value="NB-ARC"/>
    <property type="match status" value="1"/>
</dbReference>
<evidence type="ECO:0000259" key="7">
    <source>
        <dbReference type="Pfam" id="PF00931"/>
    </source>
</evidence>
<dbReference type="GO" id="GO:0098542">
    <property type="term" value="P:defense response to other organism"/>
    <property type="evidence" value="ECO:0007669"/>
    <property type="project" value="TreeGrafter"/>
</dbReference>
<dbReference type="Gene3D" id="3.80.10.10">
    <property type="entry name" value="Ribonuclease Inhibitor"/>
    <property type="match status" value="2"/>
</dbReference>
<dbReference type="SUPFAM" id="SSF52058">
    <property type="entry name" value="L domain-like"/>
    <property type="match status" value="1"/>
</dbReference>
<organism evidence="11 12">
    <name type="scientific">Nyssa sinensis</name>
    <dbReference type="NCBI Taxonomy" id="561372"/>
    <lineage>
        <taxon>Eukaryota</taxon>
        <taxon>Viridiplantae</taxon>
        <taxon>Streptophyta</taxon>
        <taxon>Embryophyta</taxon>
        <taxon>Tracheophyta</taxon>
        <taxon>Spermatophyta</taxon>
        <taxon>Magnoliopsida</taxon>
        <taxon>eudicotyledons</taxon>
        <taxon>Gunneridae</taxon>
        <taxon>Pentapetalae</taxon>
        <taxon>asterids</taxon>
        <taxon>Cornales</taxon>
        <taxon>Nyssaceae</taxon>
        <taxon>Nyssa</taxon>
    </lineage>
</organism>
<keyword evidence="2" id="KW-0433">Leucine-rich repeat</keyword>
<dbReference type="AlphaFoldDB" id="A0A5J5BRM1"/>
<evidence type="ECO:0000256" key="6">
    <source>
        <dbReference type="ARBA" id="ARBA00022840"/>
    </source>
</evidence>
<dbReference type="Gene3D" id="1.10.8.430">
    <property type="entry name" value="Helical domain of apoptotic protease-activating factors"/>
    <property type="match status" value="1"/>
</dbReference>
<dbReference type="Gene3D" id="1.20.5.4130">
    <property type="match status" value="1"/>
</dbReference>
<dbReference type="SUPFAM" id="SSF52540">
    <property type="entry name" value="P-loop containing nucleoside triphosphate hydrolases"/>
    <property type="match status" value="1"/>
</dbReference>
<evidence type="ECO:0000256" key="4">
    <source>
        <dbReference type="ARBA" id="ARBA00022741"/>
    </source>
</evidence>
<gene>
    <name evidence="11" type="ORF">F0562_022444</name>
</gene>
<dbReference type="InterPro" id="IPR032675">
    <property type="entry name" value="LRR_dom_sf"/>
</dbReference>
<evidence type="ECO:0000256" key="3">
    <source>
        <dbReference type="ARBA" id="ARBA00022737"/>
    </source>
</evidence>
<evidence type="ECO:0000256" key="5">
    <source>
        <dbReference type="ARBA" id="ARBA00022821"/>
    </source>
</evidence>
<dbReference type="InterPro" id="IPR036388">
    <property type="entry name" value="WH-like_DNA-bd_sf"/>
</dbReference>
<dbReference type="Pfam" id="PF18052">
    <property type="entry name" value="Rx_N"/>
    <property type="match status" value="1"/>
</dbReference>
<dbReference type="InterPro" id="IPR058922">
    <property type="entry name" value="WHD_DRP"/>
</dbReference>
<dbReference type="InterPro" id="IPR044974">
    <property type="entry name" value="Disease_R_plants"/>
</dbReference>
<dbReference type="InterPro" id="IPR055414">
    <property type="entry name" value="LRR_R13L4/SHOC2-like"/>
</dbReference>
<feature type="domain" description="Disease resistance R13L4/SHOC-2-like LRR" evidence="10">
    <location>
        <begin position="554"/>
        <end position="863"/>
    </location>
</feature>
<dbReference type="PRINTS" id="PR00364">
    <property type="entry name" value="DISEASERSIST"/>
</dbReference>
<evidence type="ECO:0000259" key="9">
    <source>
        <dbReference type="Pfam" id="PF23559"/>
    </source>
</evidence>
<dbReference type="EMBL" id="CM018034">
    <property type="protein sequence ID" value="KAA8544432.1"/>
    <property type="molecule type" value="Genomic_DNA"/>
</dbReference>
<evidence type="ECO:0008006" key="13">
    <source>
        <dbReference type="Google" id="ProtNLM"/>
    </source>
</evidence>
<evidence type="ECO:0000313" key="11">
    <source>
        <dbReference type="EMBL" id="KAA8544432.1"/>
    </source>
</evidence>
<keyword evidence="12" id="KW-1185">Reference proteome</keyword>
<dbReference type="GO" id="GO:0005524">
    <property type="term" value="F:ATP binding"/>
    <property type="evidence" value="ECO:0007669"/>
    <property type="project" value="UniProtKB-KW"/>
</dbReference>
<evidence type="ECO:0000259" key="8">
    <source>
        <dbReference type="Pfam" id="PF18052"/>
    </source>
</evidence>
<name>A0A5J5BRM1_9ASTE</name>
<evidence type="ECO:0000256" key="1">
    <source>
        <dbReference type="ARBA" id="ARBA00008894"/>
    </source>
</evidence>
<keyword evidence="5" id="KW-0611">Plant defense</keyword>
<dbReference type="GO" id="GO:0043531">
    <property type="term" value="F:ADP binding"/>
    <property type="evidence" value="ECO:0007669"/>
    <property type="project" value="InterPro"/>
</dbReference>
<dbReference type="PANTHER" id="PTHR23155:SF1205">
    <property type="entry name" value="DISEASE RESISTANCE PROTEIN RPM1"/>
    <property type="match status" value="1"/>
</dbReference>
<dbReference type="FunFam" id="1.10.10.10:FF:000322">
    <property type="entry name" value="Probable disease resistance protein At1g63360"/>
    <property type="match status" value="1"/>
</dbReference>
<keyword evidence="4" id="KW-0547">Nucleotide-binding</keyword>
<feature type="domain" description="Disease resistance protein winged helix" evidence="9">
    <location>
        <begin position="421"/>
        <end position="492"/>
    </location>
</feature>
<dbReference type="OrthoDB" id="690341at2759"/>